<dbReference type="Proteomes" id="UP000005233">
    <property type="component" value="Chromosome"/>
</dbReference>
<keyword evidence="2" id="KW-1185">Reference proteome</keyword>
<organism evidence="1 2">
    <name type="scientific">Methanocella conradii (strain DSM 24694 / JCM 17849 / CGMCC 1.5162 / HZ254)</name>
    <dbReference type="NCBI Taxonomy" id="1041930"/>
    <lineage>
        <taxon>Archaea</taxon>
        <taxon>Methanobacteriati</taxon>
        <taxon>Methanobacteriota</taxon>
        <taxon>Stenosarchaea group</taxon>
        <taxon>Methanomicrobia</taxon>
        <taxon>Methanocellales</taxon>
        <taxon>Methanocellaceae</taxon>
        <taxon>Methanocella</taxon>
    </lineage>
</organism>
<accession>H8I559</accession>
<proteinExistence type="predicted"/>
<sequence length="349" mass="37051">MVHGPEAVYSGELRETIRLLEGMGSVRAVAGGTMCRAAIIDEGLEGEVDISVCDPPSVALSSLQARVLILVNHGKTLGSGIAFGDIVAGRVARPVVQVERAFADDGVVIAWGSPSSEEPAAERLSGHFHVGLKRMSPSPCLFYDTEGQRCRVVKCAIPGEPLFVNGTFIGIVKSPEVRIYERQGKVCRVEGVEAKETGLARLGICDIWSAMVKSGSLRERPVEACLLPVRDGAGKMAVIDHAAFASLDSVDLDTVCALTIGDDTTEVAGDVLARLGVRIIGITDGDGDGVLTRPARARGSAIFRVRGMTDDEAGAALAKVVRGRDTFDGFVKRVKGELERMGVKYEAYQ</sequence>
<dbReference type="AlphaFoldDB" id="H8I559"/>
<gene>
    <name evidence="1" type="ordered locus">Mtc_0491</name>
</gene>
<evidence type="ECO:0000313" key="2">
    <source>
        <dbReference type="Proteomes" id="UP000005233"/>
    </source>
</evidence>
<evidence type="ECO:0000313" key="1">
    <source>
        <dbReference type="EMBL" id="AFC99256.1"/>
    </source>
</evidence>
<dbReference type="HOGENOM" id="CLU_038447_0_0_2"/>
<dbReference type="Pfam" id="PF09890">
    <property type="entry name" value="DUF2117"/>
    <property type="match status" value="1"/>
</dbReference>
<dbReference type="eggNOG" id="arCOG03231">
    <property type="taxonomic scope" value="Archaea"/>
</dbReference>
<dbReference type="RefSeq" id="WP_014405095.1">
    <property type="nucleotide sequence ID" value="NC_017034.1"/>
</dbReference>
<dbReference type="STRING" id="1041930.Mtc_0491"/>
<dbReference type="EMBL" id="CP003243">
    <property type="protein sequence ID" value="AFC99256.1"/>
    <property type="molecule type" value="Genomic_DNA"/>
</dbReference>
<dbReference type="KEGG" id="mez:Mtc_0491"/>
<name>H8I559_METCZ</name>
<dbReference type="InterPro" id="IPR012032">
    <property type="entry name" value="UCP006598"/>
</dbReference>
<protein>
    <submittedName>
        <fullName evidence="1">Uncharacterized protein conserved in archaea</fullName>
    </submittedName>
</protein>
<reference evidence="1 2" key="1">
    <citation type="journal article" date="2012" name="J. Bacteriol.">
        <title>Complete genome sequence of a thermophilic methanogen, Methanocella conradii HZ254, isolated from Chinese rice field soil.</title>
        <authorList>
            <person name="Lu Z."/>
            <person name="Lu Y."/>
        </authorList>
    </citation>
    <scope>NUCLEOTIDE SEQUENCE [LARGE SCALE GENOMIC DNA]</scope>
    <source>
        <strain evidence="2">DSM 24694 / JCM 17849 / CGMCC 1.5162 / HZ254</strain>
    </source>
</reference>
<dbReference type="GeneID" id="11970375"/>